<evidence type="ECO:0000256" key="1">
    <source>
        <dbReference type="SAM" id="MobiDB-lite"/>
    </source>
</evidence>
<dbReference type="RefSeq" id="XP_044565109.1">
    <property type="nucleotide sequence ID" value="XM_044704260.1"/>
</dbReference>
<comment type="caution">
    <text evidence="2">The sequence shown here is derived from an EMBL/GenBank/DDBJ whole genome shotgun (WGS) entry which is preliminary data.</text>
</comment>
<name>A0A6A5BYE1_NAEFO</name>
<dbReference type="EMBL" id="VFQX01000019">
    <property type="protein sequence ID" value="KAF0980396.1"/>
    <property type="molecule type" value="Genomic_DNA"/>
</dbReference>
<accession>A0A6A5BYE1</accession>
<sequence length="424" mass="49439">MESKVFTFVNPQHHYHHHLYKEYYYFNLLLKEKHDAFMKLMERHHPNFGSLLRRNGIENNDLLVDDDLEVRTDINFTEFYELFTIEMNETNSSSYDDELINSITCISLRDENNCSSFMRRRRIENKISVIYMKINLKQEVMDEGVVLLVHDILKPVKLFGIDTLSIRDFAEFRESSIKFLINFQANQFLSNHVLFQEFQNSNNCLNFSPDQTCSFKDITPKKSMISSPQKALISSTSPLSPSSTEVKSSSARTNSSVGNHGYVDISIDCLNIIIEIKHIHLGYVSFSREGFLGIGDESLAERVSFQKRENKEPLGDLLDIIDETPAAVMWETWSVARLASVYNQQRNAFPAESFKFSKHSTPQTYYFEPIENILREAQEQVLKYQPSNNDLRRVLLVSIGRRLFYQIVTRNTDWRKLTEIKCNI</sequence>
<reference evidence="2 3" key="1">
    <citation type="journal article" date="2019" name="Sci. Rep.">
        <title>Nanopore sequencing improves the draft genome of the human pathogenic amoeba Naegleria fowleri.</title>
        <authorList>
            <person name="Liechti N."/>
            <person name="Schurch N."/>
            <person name="Bruggmann R."/>
            <person name="Wittwer M."/>
        </authorList>
    </citation>
    <scope>NUCLEOTIDE SEQUENCE [LARGE SCALE GENOMIC DNA]</scope>
    <source>
        <strain evidence="2 3">ATCC 30894</strain>
    </source>
</reference>
<dbReference type="VEuPathDB" id="AmoebaDB:NF0020440"/>
<dbReference type="Proteomes" id="UP000444721">
    <property type="component" value="Unassembled WGS sequence"/>
</dbReference>
<dbReference type="GeneID" id="68120825"/>
<dbReference type="VEuPathDB" id="AmoebaDB:FDP41_013610"/>
<feature type="compositionally biased region" description="Low complexity" evidence="1">
    <location>
        <begin position="234"/>
        <end position="244"/>
    </location>
</feature>
<dbReference type="OrthoDB" id="10402880at2759"/>
<evidence type="ECO:0000313" key="3">
    <source>
        <dbReference type="Proteomes" id="UP000444721"/>
    </source>
</evidence>
<dbReference type="VEuPathDB" id="AmoebaDB:NfTy_027660"/>
<proteinExistence type="predicted"/>
<organism evidence="2 3">
    <name type="scientific">Naegleria fowleri</name>
    <name type="common">Brain eating amoeba</name>
    <dbReference type="NCBI Taxonomy" id="5763"/>
    <lineage>
        <taxon>Eukaryota</taxon>
        <taxon>Discoba</taxon>
        <taxon>Heterolobosea</taxon>
        <taxon>Tetramitia</taxon>
        <taxon>Eutetramitia</taxon>
        <taxon>Vahlkampfiidae</taxon>
        <taxon>Naegleria</taxon>
    </lineage>
</organism>
<protein>
    <submittedName>
        <fullName evidence="2">Uncharacterized protein</fullName>
    </submittedName>
</protein>
<feature type="compositionally biased region" description="Polar residues" evidence="1">
    <location>
        <begin position="245"/>
        <end position="254"/>
    </location>
</feature>
<keyword evidence="3" id="KW-1185">Reference proteome</keyword>
<gene>
    <name evidence="2" type="ORF">FDP41_013610</name>
</gene>
<evidence type="ECO:0000313" key="2">
    <source>
        <dbReference type="EMBL" id="KAF0980396.1"/>
    </source>
</evidence>
<feature type="region of interest" description="Disordered" evidence="1">
    <location>
        <begin position="231"/>
        <end position="254"/>
    </location>
</feature>
<dbReference type="AlphaFoldDB" id="A0A6A5BYE1"/>